<dbReference type="PANTHER" id="PTHR38081:SF1">
    <property type="entry name" value="WAP DOMAIN-CONTAINING PROTEIN"/>
    <property type="match status" value="1"/>
</dbReference>
<name>A0A9N8HVX2_9STRA</name>
<organism evidence="2 3">
    <name type="scientific">Seminavis robusta</name>
    <dbReference type="NCBI Taxonomy" id="568900"/>
    <lineage>
        <taxon>Eukaryota</taxon>
        <taxon>Sar</taxon>
        <taxon>Stramenopiles</taxon>
        <taxon>Ochrophyta</taxon>
        <taxon>Bacillariophyta</taxon>
        <taxon>Bacillariophyceae</taxon>
        <taxon>Bacillariophycidae</taxon>
        <taxon>Naviculales</taxon>
        <taxon>Naviculaceae</taxon>
        <taxon>Seminavis</taxon>
    </lineage>
</organism>
<protein>
    <submittedName>
        <fullName evidence="2">Uncharacterized protein</fullName>
    </submittedName>
</protein>
<evidence type="ECO:0000256" key="1">
    <source>
        <dbReference type="SAM" id="SignalP"/>
    </source>
</evidence>
<proteinExistence type="predicted"/>
<feature type="signal peptide" evidence="1">
    <location>
        <begin position="1"/>
        <end position="22"/>
    </location>
</feature>
<dbReference type="PANTHER" id="PTHR38081">
    <property type="entry name" value="WAP DOMAIN-CONTAINING PROTEIN"/>
    <property type="match status" value="1"/>
</dbReference>
<dbReference type="OrthoDB" id="53912at2759"/>
<dbReference type="Proteomes" id="UP001153069">
    <property type="component" value="Unassembled WGS sequence"/>
</dbReference>
<reference evidence="2" key="1">
    <citation type="submission" date="2020-06" db="EMBL/GenBank/DDBJ databases">
        <authorList>
            <consortium name="Plant Systems Biology data submission"/>
        </authorList>
    </citation>
    <scope>NUCLEOTIDE SEQUENCE</scope>
    <source>
        <strain evidence="2">D6</strain>
    </source>
</reference>
<dbReference type="AlphaFoldDB" id="A0A9N8HVX2"/>
<keyword evidence="1" id="KW-0732">Signal</keyword>
<feature type="chain" id="PRO_5040511626" evidence="1">
    <location>
        <begin position="23"/>
        <end position="642"/>
    </location>
</feature>
<keyword evidence="3" id="KW-1185">Reference proteome</keyword>
<comment type="caution">
    <text evidence="2">The sequence shown here is derived from an EMBL/GenBank/DDBJ whole genome shotgun (WGS) entry which is preliminary data.</text>
</comment>
<dbReference type="EMBL" id="CAICTM010002019">
    <property type="protein sequence ID" value="CAB9527577.1"/>
    <property type="molecule type" value="Genomic_DNA"/>
</dbReference>
<accession>A0A9N8HVX2</accession>
<evidence type="ECO:0000313" key="3">
    <source>
        <dbReference type="Proteomes" id="UP001153069"/>
    </source>
</evidence>
<evidence type="ECO:0000313" key="2">
    <source>
        <dbReference type="EMBL" id="CAB9527577.1"/>
    </source>
</evidence>
<gene>
    <name evidence="2" type="ORF">SEMRO_2021_G311410.1</name>
</gene>
<sequence length="642" mass="69889">MKISFPLASSAVLLLQSTPSFAFYYPEKDVHRQQNVHTLFQETFQADWWEDVVVNSEFPISSLRYNDNTYLDGGTPMYEDELVVVVKSDCSQEELEAKYGTLQVDPKYNSEDRTTGLNFFMNVNETKSNGNNATIDIDDLSFLPASTFSVAWPYTSYWCTQFQEPDDDLSGISKSASVPSKRSYTKVEEKTSTGTKTTTTFLLAVTTLTAIVLGMVGSDGHRGGRFSLVVALALISAAVLVTSHNNGDHEDRELAAENTKVCKINVEILHDGCRSTELVVASAPAIRVGDVVLENQQQTVDDCTTHYKAALTFPVTTEIDAENSTSLPQLAYSDCYRAVEGRPFLDKNGKQIQAATNHDEVANGWSSCEVQDKNQNENENNNNNKQREALGQKWAQRALGEHASISSFAAFTMALMANNAPPALIQDSLVAASDEVRHAKVSFETASRFLGGQPVEPGPLPPSSHSFQHNLTALALATAREGCIDETLSALLLALEVDEQVDALASITETERANLKEAMTTIALEEASHSALAWRTIQWVCATDQDACNAVQSTVLAPDHAKGAVEARLETSHAVTSPETIQDAWSKIYDALLPYVVATAAKPSVGASGGDEQSLSLTSMVPRIIIEAVHRSDGSPKTEQKF</sequence>